<feature type="transmembrane region" description="Helical" evidence="1">
    <location>
        <begin position="134"/>
        <end position="152"/>
    </location>
</feature>
<dbReference type="RefSeq" id="WP_075073478.1">
    <property type="nucleotide sequence ID" value="NZ_DF967972.1"/>
</dbReference>
<dbReference type="OrthoDB" id="157824at2"/>
<reference evidence="2" key="1">
    <citation type="submission" date="2015-07" db="EMBL/GenBank/DDBJ databases">
        <title>Draft Genome Sequences of Anaerolinea thermolimosa IMO-1, Bellilinea caldifistulae GOMI-1, Leptolinea tardivitalis YMTK-2, Levilinea saccharolytica KIBI-1,Longilinea arvoryzae KOME-1, Previously Described as Members of the Anaerolineaceae (Chloroflexi).</title>
        <authorList>
            <person name="Sekiguchi Y."/>
            <person name="Ohashi A."/>
            <person name="Matsuura N."/>
            <person name="Tourlousse M.D."/>
        </authorList>
    </citation>
    <scope>NUCLEOTIDE SEQUENCE [LARGE SCALE GENOMIC DNA]</scope>
    <source>
        <strain evidence="2">KOME-1</strain>
    </source>
</reference>
<sequence>MPSWVILIPLLLPIAAALAIFVLERFRPNFGLAWLMAILASTIDWGLLLVLRLRTPAPLQVADWLPFTVQMDDRLLLQVDGISWPLAFSLATLLMAVILTAPVRLGQKSYPIAWASNLFITAMGMVGVLSGNLITLLLVWSLIDFVELVVMLRTVNEPRLNTQVVVAFIVRVSGTIVALSAFIVGKNLDLTSEVSPFPQASILLLVAAGLRLGILPLNLPYRQEIQMRRGVGTLLRMASSATSLVLLARLNPTQLPTGWMNFLLFGTAIGTLYAASMWAGATNELNGRPYWVVATAGLAIACVINGSPISSLVWSTAMILYGSVLFLYSARARFSLALPILAALAMSGLPFTPTAYGWPGLLGDTFNLFDMAMILAVALLIVGLVRHAMAPGEALKNMQGWIQVAYPLGLVLLVGSGWLIAVIGPDGFFTAGRWPASLAAVLLAIGWIAAILYQRLLVHMKERLAWLDSLLRAIARWMVSFFSFRWLYSVLQDFMELLRRLVNSLSLILEGEGGVLWALVLLALLLTVLIPGTGH</sequence>
<evidence type="ECO:0000313" key="3">
    <source>
        <dbReference type="Proteomes" id="UP000055060"/>
    </source>
</evidence>
<feature type="transmembrane region" description="Helical" evidence="1">
    <location>
        <begin position="474"/>
        <end position="495"/>
    </location>
</feature>
<keyword evidence="3" id="KW-1185">Reference proteome</keyword>
<gene>
    <name evidence="2" type="ORF">LARV_01960</name>
</gene>
<feature type="transmembrane region" description="Helical" evidence="1">
    <location>
        <begin position="401"/>
        <end position="422"/>
    </location>
</feature>
<feature type="transmembrane region" description="Helical" evidence="1">
    <location>
        <begin position="288"/>
        <end position="306"/>
    </location>
</feature>
<feature type="transmembrane region" description="Helical" evidence="1">
    <location>
        <begin position="30"/>
        <end position="51"/>
    </location>
</feature>
<feature type="transmembrane region" description="Helical" evidence="1">
    <location>
        <begin position="262"/>
        <end position="281"/>
    </location>
</feature>
<protein>
    <recommendedName>
        <fullName evidence="4">NADH:quinone oxidoreductase/Mrp antiporter membrane subunit domain-containing protein</fullName>
    </recommendedName>
</protein>
<keyword evidence="1" id="KW-0472">Membrane</keyword>
<feature type="transmembrane region" description="Helical" evidence="1">
    <location>
        <begin position="82"/>
        <end position="103"/>
    </location>
</feature>
<evidence type="ECO:0008006" key="4">
    <source>
        <dbReference type="Google" id="ProtNLM"/>
    </source>
</evidence>
<feature type="transmembrane region" description="Helical" evidence="1">
    <location>
        <begin position="6"/>
        <end position="23"/>
    </location>
</feature>
<dbReference type="EMBL" id="DF967972">
    <property type="protein sequence ID" value="GAP14194.1"/>
    <property type="molecule type" value="Genomic_DNA"/>
</dbReference>
<evidence type="ECO:0000256" key="1">
    <source>
        <dbReference type="SAM" id="Phobius"/>
    </source>
</evidence>
<evidence type="ECO:0000313" key="2">
    <source>
        <dbReference type="EMBL" id="GAP14194.1"/>
    </source>
</evidence>
<feature type="transmembrane region" description="Helical" evidence="1">
    <location>
        <begin position="110"/>
        <end position="128"/>
    </location>
</feature>
<feature type="transmembrane region" description="Helical" evidence="1">
    <location>
        <begin position="197"/>
        <end position="219"/>
    </location>
</feature>
<feature type="transmembrane region" description="Helical" evidence="1">
    <location>
        <begin position="368"/>
        <end position="389"/>
    </location>
</feature>
<dbReference type="Proteomes" id="UP000055060">
    <property type="component" value="Unassembled WGS sequence"/>
</dbReference>
<feature type="transmembrane region" description="Helical" evidence="1">
    <location>
        <begin position="336"/>
        <end position="356"/>
    </location>
</feature>
<keyword evidence="1" id="KW-0812">Transmembrane</keyword>
<feature type="transmembrane region" description="Helical" evidence="1">
    <location>
        <begin position="515"/>
        <end position="534"/>
    </location>
</feature>
<feature type="transmembrane region" description="Helical" evidence="1">
    <location>
        <begin position="164"/>
        <end position="185"/>
    </location>
</feature>
<dbReference type="STRING" id="360412.LARV_01960"/>
<name>A0A0S7BJ35_9CHLR</name>
<proteinExistence type="predicted"/>
<dbReference type="AlphaFoldDB" id="A0A0S7BJ35"/>
<accession>A0A0S7BJ35</accession>
<feature type="transmembrane region" description="Helical" evidence="1">
    <location>
        <begin position="434"/>
        <end position="453"/>
    </location>
</feature>
<keyword evidence="1" id="KW-1133">Transmembrane helix</keyword>
<organism evidence="2">
    <name type="scientific">Longilinea arvoryzae</name>
    <dbReference type="NCBI Taxonomy" id="360412"/>
    <lineage>
        <taxon>Bacteria</taxon>
        <taxon>Bacillati</taxon>
        <taxon>Chloroflexota</taxon>
        <taxon>Anaerolineae</taxon>
        <taxon>Anaerolineales</taxon>
        <taxon>Anaerolineaceae</taxon>
        <taxon>Longilinea</taxon>
    </lineage>
</organism>